<dbReference type="Proteomes" id="UP000826300">
    <property type="component" value="Plasmid unnamed1"/>
</dbReference>
<sequence>MWNERYNTPGYLFGTEPAAFLRREAYRLAAGQTALCVADGEGRNSVFLAAQGLAVTAMDASDVAVGKARVLAKSRAATVDFHVADIASWDWGAGAYDVVAAIFIQFAGPALRDKIFAGMIRALAPGGLLLLHGYTPAQLAHNTGGPRILENLYTADLLADRFNGLEILHLAEYESELSEGSRHVGKSALIDFVARKPL</sequence>
<dbReference type="PANTHER" id="PTHR43861:SF3">
    <property type="entry name" value="PUTATIVE (AFU_ORTHOLOGUE AFUA_2G14390)-RELATED"/>
    <property type="match status" value="1"/>
</dbReference>
<dbReference type="Pfam" id="PF13649">
    <property type="entry name" value="Methyltransf_25"/>
    <property type="match status" value="1"/>
</dbReference>
<dbReference type="InterPro" id="IPR041698">
    <property type="entry name" value="Methyltransf_25"/>
</dbReference>
<dbReference type="AlphaFoldDB" id="A0A8G0ZXQ0"/>
<gene>
    <name evidence="3" type="ORF">JO391_20485</name>
</gene>
<dbReference type="GO" id="GO:0008168">
    <property type="term" value="F:methyltransferase activity"/>
    <property type="evidence" value="ECO:0007669"/>
    <property type="project" value="UniProtKB-KW"/>
</dbReference>
<dbReference type="GO" id="GO:0032259">
    <property type="term" value="P:methylation"/>
    <property type="evidence" value="ECO:0007669"/>
    <property type="project" value="UniProtKB-KW"/>
</dbReference>
<dbReference type="EMBL" id="CP069371">
    <property type="protein sequence ID" value="QYZ72168.1"/>
    <property type="molecule type" value="Genomic_DNA"/>
</dbReference>
<feature type="domain" description="Methyltransferase" evidence="2">
    <location>
        <begin position="35"/>
        <end position="127"/>
    </location>
</feature>
<protein>
    <submittedName>
        <fullName evidence="3">Class I SAM-dependent methyltransferase</fullName>
    </submittedName>
</protein>
<name>A0A8G0ZXQ0_9RHOB</name>
<dbReference type="PANTHER" id="PTHR43861">
    <property type="entry name" value="TRANS-ACONITATE 2-METHYLTRANSFERASE-RELATED"/>
    <property type="match status" value="1"/>
</dbReference>
<reference evidence="3" key="1">
    <citation type="submission" date="2021-02" db="EMBL/GenBank/DDBJ databases">
        <title>Rhodobacter shimadae sp. nov., an aerobic anoxygenic phototrophic bacterium isolated from a hot spring.</title>
        <authorList>
            <person name="Muramatsu S."/>
            <person name="Haruta S."/>
            <person name="Hirose S."/>
            <person name="Hanada S."/>
        </authorList>
    </citation>
    <scope>NUCLEOTIDE SEQUENCE</scope>
    <source>
        <strain evidence="3">N10</strain>
        <plasmid evidence="3">unnamed1</plasmid>
    </source>
</reference>
<evidence type="ECO:0000313" key="3">
    <source>
        <dbReference type="EMBL" id="QYZ72168.1"/>
    </source>
</evidence>
<dbReference type="Gene3D" id="3.40.50.150">
    <property type="entry name" value="Vaccinia Virus protein VP39"/>
    <property type="match status" value="1"/>
</dbReference>
<keyword evidence="1" id="KW-0808">Transferase</keyword>
<dbReference type="KEGG" id="nsm:JO391_20485"/>
<evidence type="ECO:0000259" key="2">
    <source>
        <dbReference type="Pfam" id="PF13649"/>
    </source>
</evidence>
<proteinExistence type="predicted"/>
<keyword evidence="4" id="KW-1185">Reference proteome</keyword>
<organism evidence="3 4">
    <name type="scientific">Neotabrizicola shimadae</name>
    <dbReference type="NCBI Taxonomy" id="2807096"/>
    <lineage>
        <taxon>Bacteria</taxon>
        <taxon>Pseudomonadati</taxon>
        <taxon>Pseudomonadota</taxon>
        <taxon>Alphaproteobacteria</taxon>
        <taxon>Rhodobacterales</taxon>
        <taxon>Paracoccaceae</taxon>
        <taxon>Neotabrizicola</taxon>
    </lineage>
</organism>
<dbReference type="RefSeq" id="WP_220664760.1">
    <property type="nucleotide sequence ID" value="NZ_CP069371.1"/>
</dbReference>
<accession>A0A8G0ZXQ0</accession>
<evidence type="ECO:0000313" key="4">
    <source>
        <dbReference type="Proteomes" id="UP000826300"/>
    </source>
</evidence>
<keyword evidence="3" id="KW-0614">Plasmid</keyword>
<dbReference type="SUPFAM" id="SSF53335">
    <property type="entry name" value="S-adenosyl-L-methionine-dependent methyltransferases"/>
    <property type="match status" value="1"/>
</dbReference>
<dbReference type="InterPro" id="IPR029063">
    <property type="entry name" value="SAM-dependent_MTases_sf"/>
</dbReference>
<evidence type="ECO:0000256" key="1">
    <source>
        <dbReference type="ARBA" id="ARBA00022679"/>
    </source>
</evidence>
<keyword evidence="3" id="KW-0489">Methyltransferase</keyword>
<geneLocation type="plasmid" evidence="3 4">
    <name>unnamed1</name>
</geneLocation>